<dbReference type="AlphaFoldDB" id="A0AB73LNN1"/>
<gene>
    <name evidence="1" type="ORF">BWD14_07155</name>
</gene>
<name>A0AB73LNN1_9LEPT</name>
<dbReference type="Gene3D" id="3.40.50.1110">
    <property type="entry name" value="SGNH hydrolase"/>
    <property type="match status" value="1"/>
</dbReference>
<dbReference type="GO" id="GO:0016788">
    <property type="term" value="F:hydrolase activity, acting on ester bonds"/>
    <property type="evidence" value="ECO:0007669"/>
    <property type="project" value="UniProtKB-ARBA"/>
</dbReference>
<accession>A0AB73LNN1</accession>
<dbReference type="Pfam" id="PF07611">
    <property type="entry name" value="DUF1574"/>
    <property type="match status" value="1"/>
</dbReference>
<evidence type="ECO:0000313" key="1">
    <source>
        <dbReference type="EMBL" id="ONF93805.1"/>
    </source>
</evidence>
<dbReference type="EMBL" id="MTSU01000004">
    <property type="protein sequence ID" value="ONF93805.1"/>
    <property type="molecule type" value="Genomic_DNA"/>
</dbReference>
<protein>
    <recommendedName>
        <fullName evidence="3">PF07611 family protein</fullName>
    </recommendedName>
</protein>
<dbReference type="SUPFAM" id="SSF52266">
    <property type="entry name" value="SGNH hydrolase"/>
    <property type="match status" value="1"/>
</dbReference>
<dbReference type="InterPro" id="IPR036514">
    <property type="entry name" value="SGNH_hydro_sf"/>
</dbReference>
<dbReference type="Proteomes" id="UP000189337">
    <property type="component" value="Unassembled WGS sequence"/>
</dbReference>
<sequence length="371" mass="43226">MHKYKIQIFFILLLFFDKILLIPQAREFASSTLKANPYVETLEDFEPKQLETGHTRKDSMVWSFGTSRSFMFYAVPNPAETAVDRFTSSEEKQLLNSYDYFNFAAPGSNPALAYTRFSQLIDRGYKPKIIVVEISTFGFNENNRYNGIVRLEGIPLPFVLKNIQEIPWDYTYDIIVSRMFSMYRYKISFSTLIRNLKGEVNSEAVLLEIMSGKGNFFTKAFENANSQRVSRIIPEAEYSDFSGNKTFSDPTEYYSKLEMPASVLEKEFFAGFKVDNALFLYLTQIIRKAKFNSIQLVFWIPKIHPRLQEVDRKYSTESLVIQKISELAKQENIPIVDFRKKEILDCDYFQDISHLSGRCYTKMMAKILKTN</sequence>
<dbReference type="InterPro" id="IPR011468">
    <property type="entry name" value="DUF1574"/>
</dbReference>
<evidence type="ECO:0008006" key="3">
    <source>
        <dbReference type="Google" id="ProtNLM"/>
    </source>
</evidence>
<dbReference type="RefSeq" id="WP_046944683.1">
    <property type="nucleotide sequence ID" value="NZ_CP028370.1"/>
</dbReference>
<evidence type="ECO:0000313" key="2">
    <source>
        <dbReference type="Proteomes" id="UP000189337"/>
    </source>
</evidence>
<organism evidence="1 2">
    <name type="scientific">Leptospira santarosai</name>
    <dbReference type="NCBI Taxonomy" id="28183"/>
    <lineage>
        <taxon>Bacteria</taxon>
        <taxon>Pseudomonadati</taxon>
        <taxon>Spirochaetota</taxon>
        <taxon>Spirochaetia</taxon>
        <taxon>Leptospirales</taxon>
        <taxon>Leptospiraceae</taxon>
        <taxon>Leptospira</taxon>
    </lineage>
</organism>
<reference evidence="1 2" key="1">
    <citation type="submission" date="2017-01" db="EMBL/GenBank/DDBJ databases">
        <title>Comparative genomic analysis of Brazilian Leptospira santarosai.</title>
        <authorList>
            <person name="Moreno L.Z."/>
            <person name="Miraglia F."/>
            <person name="Kremer F.S."/>
            <person name="Eslabao M.R."/>
            <person name="Lilenbaum W."/>
            <person name="Dellagostin O.A."/>
            <person name="Moreno A.M."/>
        </authorList>
    </citation>
    <scope>NUCLEOTIDE SEQUENCE [LARGE SCALE GENOMIC DNA]</scope>
    <source>
        <strain evidence="1 2">M52/8-19</strain>
    </source>
</reference>
<proteinExistence type="predicted"/>
<comment type="caution">
    <text evidence="1">The sequence shown here is derived from an EMBL/GenBank/DDBJ whole genome shotgun (WGS) entry which is preliminary data.</text>
</comment>